<dbReference type="InterPro" id="IPR006652">
    <property type="entry name" value="Kelch_1"/>
</dbReference>
<dbReference type="SMART" id="SM00612">
    <property type="entry name" value="Kelch"/>
    <property type="match status" value="4"/>
</dbReference>
<feature type="region of interest" description="Disordered" evidence="3">
    <location>
        <begin position="594"/>
        <end position="625"/>
    </location>
</feature>
<comment type="caution">
    <text evidence="5">The sequence shown here is derived from an EMBL/GenBank/DDBJ whole genome shotgun (WGS) entry which is preliminary data.</text>
</comment>
<gene>
    <name evidence="5" type="ORF">P5673_031037</name>
</gene>
<proteinExistence type="predicted"/>
<accession>A0AAD9UT54</accession>
<dbReference type="SUPFAM" id="SSF56112">
    <property type="entry name" value="Protein kinase-like (PK-like)"/>
    <property type="match status" value="1"/>
</dbReference>
<dbReference type="Pfam" id="PF07707">
    <property type="entry name" value="BACK"/>
    <property type="match status" value="2"/>
</dbReference>
<feature type="compositionally biased region" description="Polar residues" evidence="3">
    <location>
        <begin position="598"/>
        <end position="613"/>
    </location>
</feature>
<dbReference type="PANTHER" id="PTHR45632">
    <property type="entry name" value="LD33804P"/>
    <property type="match status" value="1"/>
</dbReference>
<dbReference type="Proteomes" id="UP001249851">
    <property type="component" value="Unassembled WGS sequence"/>
</dbReference>
<sequence length="1532" mass="174560">MALTQHSCEMFETLNKMRESQLHTDVVLRVKGKEFHAHRVILAASSRYFDAMFSSGMKESLQTEVQLTELFLTERVFEILLHFIYTSFLPLTEANVLDILEAADHLQISGAIKNCSLYILNNLREEKFTIETKLKICRVAENHNLPELHEEIVHAVALQFGEICSDKAFVENVTSDELLLLLTRNDLSVPSETFLFQTVISWIKADKEERLQYTAQLLDKVRLPLVDIMVLLDELESEEFNSKSECFYLVHMCLLQQVCPSLSSPFVQDKGEPRVASKALVSLSASTGAKFFNSETKSWEPFPEFKIPVLQEKPATLYTGNHLFLFDDNAVHQYQIDKNTWTSLPHMKNNHHVFQTCIFEDFLYVIGGSEVDHMVVSERFSFAKKTWQFISFHEEHNLFGTAVTVFKDNIYSIGGAWAEGSAGREVCRFDPAKNTWTKLEPTKHSHAQACAFVVNGKLYVAGGKTDPPSKRHRGLVPSKFVEMYDEENNRWYDVPQSHMPPNNYGAVEVQNRVYFILGCFAYNSGVAIDENEVYQIDLEDWKSISSHDQDAAFVYLPLNRVELSNESSKEQEPKVQSAGYWLLRARPLKKKFKKNLGERNSQPVGERNNQPVVDQQKEHENNTRESMKQICEKLVAYRLIKLIGRGGFGHVLAGTQKSDNLPVAIKFVRRKSVKEFVEVTKYKNYRLSTRAYIPPEFLRSGWYDSCQSTVWTLGMILVDLISSSMAFSNPEEALSWAPRLPVYLAQDSVDDHEVSPSPVCSISLNLEDLASDERQTNCSSLLNIEPLFVSASSMAIDKSYATSLSENTAMIGHSHQRIQDGQLHISPDMSNRNESTDKKSFDQERTHNGKSCALRKRILDSKYGGFDVNVCDRAVKHKKMFCDIRRNVKESNGRFDELWMLPKWLGKKVRWKIWTKFTKKNDQERRDWKRKNFILKLERRRSGEMKQRRTIFNYGKTVFCEHGEFIDVRLKVGEDEFAAHRIVLAANSDYFHAMFAHGMKESNQEVIELKDENISVAAMKIVMDSMYSGEINVNVENVFEVLTAADHLQIATVVEQCCKYLAQQRFDVQTYCRVIMLADRHSLKDLKEAVEREMASMYKESCEKEEFLSDMNADVLSALLCRDDLSVPSENFVFKSVMQWIKYRKEERMDVAAKVIGAARLGLVDVKDVIEELDTDEMQVIPELNSLLKRTLIHNCSPLSSSAFTLEKGKPRSTISVLVAIPPKSDICYFDVQSKTWKQLSAMRNLAKALECYCAELIGNYLYVGAKINDDHVICCYDIVRDIWSTLPSIPGLSHIQIGSLCHFEDHLYVIYKSSPPYRYSMATNQWESVASSKATCNLSEKTFCNKAAAVFKSCLYVLYGQGKVLQVLHRGRISSYSPEVSLSVLRCFDPKNNVWEQKAPTRTPHFGSSLLVVNNNLYVAGGSCLLHASGSEPNGSPASTPAAIEVYNDQENAWSLVKQTHIPPNNLGAVEIEGRVYFIINSFPVDSGVMLPPGKVYPAILDEWKNLRNLAENAVLCYVTMKKENLTTENE</sequence>
<keyword evidence="1" id="KW-0880">Kelch repeat</keyword>
<protein>
    <submittedName>
        <fullName evidence="5">Kelch-like protein 3</fullName>
    </submittedName>
</protein>
<dbReference type="Pfam" id="PF01344">
    <property type="entry name" value="Kelch_1"/>
    <property type="match status" value="1"/>
</dbReference>
<evidence type="ECO:0000313" key="6">
    <source>
        <dbReference type="Proteomes" id="UP001249851"/>
    </source>
</evidence>
<dbReference type="Pfam" id="PF00651">
    <property type="entry name" value="BTB"/>
    <property type="match status" value="2"/>
</dbReference>
<feature type="domain" description="BTB" evidence="4">
    <location>
        <begin position="24"/>
        <end position="93"/>
    </location>
</feature>
<feature type="compositionally biased region" description="Basic and acidic residues" evidence="3">
    <location>
        <begin position="615"/>
        <end position="625"/>
    </location>
</feature>
<dbReference type="Gene3D" id="3.30.200.20">
    <property type="entry name" value="Phosphorylase Kinase, domain 1"/>
    <property type="match status" value="1"/>
</dbReference>
<dbReference type="Gene3D" id="3.30.710.10">
    <property type="entry name" value="Potassium Channel Kv1.1, Chain A"/>
    <property type="match status" value="2"/>
</dbReference>
<dbReference type="InterPro" id="IPR011333">
    <property type="entry name" value="SKP1/BTB/POZ_sf"/>
</dbReference>
<evidence type="ECO:0000259" key="4">
    <source>
        <dbReference type="PROSITE" id="PS50097"/>
    </source>
</evidence>
<organism evidence="5 6">
    <name type="scientific">Acropora cervicornis</name>
    <name type="common">Staghorn coral</name>
    <dbReference type="NCBI Taxonomy" id="6130"/>
    <lineage>
        <taxon>Eukaryota</taxon>
        <taxon>Metazoa</taxon>
        <taxon>Cnidaria</taxon>
        <taxon>Anthozoa</taxon>
        <taxon>Hexacorallia</taxon>
        <taxon>Scleractinia</taxon>
        <taxon>Astrocoeniina</taxon>
        <taxon>Acroporidae</taxon>
        <taxon>Acropora</taxon>
    </lineage>
</organism>
<evidence type="ECO:0000256" key="3">
    <source>
        <dbReference type="SAM" id="MobiDB-lite"/>
    </source>
</evidence>
<feature type="compositionally biased region" description="Basic and acidic residues" evidence="3">
    <location>
        <begin position="834"/>
        <end position="847"/>
    </location>
</feature>
<dbReference type="SMART" id="SM00225">
    <property type="entry name" value="BTB"/>
    <property type="match status" value="2"/>
</dbReference>
<name>A0AAD9UT54_ACRCE</name>
<dbReference type="InterPro" id="IPR011705">
    <property type="entry name" value="BACK"/>
</dbReference>
<dbReference type="InterPro" id="IPR015915">
    <property type="entry name" value="Kelch-typ_b-propeller"/>
</dbReference>
<reference evidence="5" key="1">
    <citation type="journal article" date="2023" name="G3 (Bethesda)">
        <title>Whole genome assembly and annotation of the endangered Caribbean coral Acropora cervicornis.</title>
        <authorList>
            <person name="Selwyn J.D."/>
            <person name="Vollmer S.V."/>
        </authorList>
    </citation>
    <scope>NUCLEOTIDE SEQUENCE</scope>
    <source>
        <strain evidence="5">K2</strain>
    </source>
</reference>
<evidence type="ECO:0000313" key="5">
    <source>
        <dbReference type="EMBL" id="KAK2548690.1"/>
    </source>
</evidence>
<dbReference type="InterPro" id="IPR011009">
    <property type="entry name" value="Kinase-like_dom_sf"/>
</dbReference>
<reference evidence="5" key="2">
    <citation type="journal article" date="2023" name="Science">
        <title>Genomic signatures of disease resistance in endangered staghorn corals.</title>
        <authorList>
            <person name="Vollmer S.V."/>
            <person name="Selwyn J.D."/>
            <person name="Despard B.A."/>
            <person name="Roesel C.L."/>
        </authorList>
    </citation>
    <scope>NUCLEOTIDE SEQUENCE</scope>
    <source>
        <strain evidence="5">K2</strain>
    </source>
</reference>
<feature type="domain" description="BTB" evidence="4">
    <location>
        <begin position="966"/>
        <end position="1035"/>
    </location>
</feature>
<dbReference type="PROSITE" id="PS50097">
    <property type="entry name" value="BTB"/>
    <property type="match status" value="2"/>
</dbReference>
<dbReference type="SUPFAM" id="SSF117281">
    <property type="entry name" value="Kelch motif"/>
    <property type="match status" value="2"/>
</dbReference>
<dbReference type="EMBL" id="JARQWQ010000140">
    <property type="protein sequence ID" value="KAK2548690.1"/>
    <property type="molecule type" value="Genomic_DNA"/>
</dbReference>
<dbReference type="SMART" id="SM00875">
    <property type="entry name" value="BACK"/>
    <property type="match status" value="2"/>
</dbReference>
<dbReference type="CDD" id="cd18186">
    <property type="entry name" value="BTB_POZ_ZBTB_KLHL-like"/>
    <property type="match status" value="1"/>
</dbReference>
<evidence type="ECO:0000256" key="2">
    <source>
        <dbReference type="ARBA" id="ARBA00022737"/>
    </source>
</evidence>
<keyword evidence="2" id="KW-0677">Repeat</keyword>
<dbReference type="Gene3D" id="1.25.40.420">
    <property type="match status" value="2"/>
</dbReference>
<keyword evidence="6" id="KW-1185">Reference proteome</keyword>
<feature type="region of interest" description="Disordered" evidence="3">
    <location>
        <begin position="824"/>
        <end position="847"/>
    </location>
</feature>
<dbReference type="Gene3D" id="2.120.10.80">
    <property type="entry name" value="Kelch-type beta propeller"/>
    <property type="match status" value="2"/>
</dbReference>
<dbReference type="InterPro" id="IPR000210">
    <property type="entry name" value="BTB/POZ_dom"/>
</dbReference>
<dbReference type="PANTHER" id="PTHR45632:SF3">
    <property type="entry name" value="KELCH-LIKE PROTEIN 32"/>
    <property type="match status" value="1"/>
</dbReference>
<evidence type="ECO:0000256" key="1">
    <source>
        <dbReference type="ARBA" id="ARBA00022441"/>
    </source>
</evidence>
<dbReference type="SUPFAM" id="SSF54695">
    <property type="entry name" value="POZ domain"/>
    <property type="match status" value="2"/>
</dbReference>